<gene>
    <name evidence="1" type="ORF">HPB50_011362</name>
</gene>
<protein>
    <submittedName>
        <fullName evidence="1">Uncharacterized protein</fullName>
    </submittedName>
</protein>
<sequence>MKIMRDCYPLIRKFINSADPVHSAKDIKETWPLLFRKEHLLDHLHRLTGVQLEGKLSNIPRDVLLLLTSFLRSNTGNDRVVEWSLKVTHAETNLGHKDAASLGLIPLIVSYFKDDLDYLIQVHEASTEMTEDFLNNLPLCPVIVALGGSIFQCTCHLFVDRERVVSSISLKVALEYLFAVYYCLNIKYSPRVGATLEFLQRYLVGISQEEGTKQEKRLKGVRSKVLAACSEIAIFKKKWSSVQQQRLEEDRLMRSLVERLLLPLMPAAAQGPPPPQ</sequence>
<proteinExistence type="predicted"/>
<comment type="caution">
    <text evidence="1">The sequence shown here is derived from an EMBL/GenBank/DDBJ whole genome shotgun (WGS) entry which is preliminary data.</text>
</comment>
<name>A0ACB7TIC3_HYAAI</name>
<keyword evidence="2" id="KW-1185">Reference proteome</keyword>
<accession>A0ACB7TIC3</accession>
<evidence type="ECO:0000313" key="1">
    <source>
        <dbReference type="EMBL" id="KAH6946062.1"/>
    </source>
</evidence>
<organism evidence="1 2">
    <name type="scientific">Hyalomma asiaticum</name>
    <name type="common">Tick</name>
    <dbReference type="NCBI Taxonomy" id="266040"/>
    <lineage>
        <taxon>Eukaryota</taxon>
        <taxon>Metazoa</taxon>
        <taxon>Ecdysozoa</taxon>
        <taxon>Arthropoda</taxon>
        <taxon>Chelicerata</taxon>
        <taxon>Arachnida</taxon>
        <taxon>Acari</taxon>
        <taxon>Parasitiformes</taxon>
        <taxon>Ixodida</taxon>
        <taxon>Ixodoidea</taxon>
        <taxon>Ixodidae</taxon>
        <taxon>Hyalomminae</taxon>
        <taxon>Hyalomma</taxon>
    </lineage>
</organism>
<dbReference type="Proteomes" id="UP000821845">
    <property type="component" value="Chromosome 1"/>
</dbReference>
<evidence type="ECO:0000313" key="2">
    <source>
        <dbReference type="Proteomes" id="UP000821845"/>
    </source>
</evidence>
<reference evidence="1" key="1">
    <citation type="submission" date="2020-05" db="EMBL/GenBank/DDBJ databases">
        <title>Large-scale comparative analyses of tick genomes elucidate their genetic diversity and vector capacities.</title>
        <authorList>
            <person name="Jia N."/>
            <person name="Wang J."/>
            <person name="Shi W."/>
            <person name="Du L."/>
            <person name="Sun Y."/>
            <person name="Zhan W."/>
            <person name="Jiang J."/>
            <person name="Wang Q."/>
            <person name="Zhang B."/>
            <person name="Ji P."/>
            <person name="Sakyi L.B."/>
            <person name="Cui X."/>
            <person name="Yuan T."/>
            <person name="Jiang B."/>
            <person name="Yang W."/>
            <person name="Lam T.T.-Y."/>
            <person name="Chang Q."/>
            <person name="Ding S."/>
            <person name="Wang X."/>
            <person name="Zhu J."/>
            <person name="Ruan X."/>
            <person name="Zhao L."/>
            <person name="Wei J."/>
            <person name="Que T."/>
            <person name="Du C."/>
            <person name="Cheng J."/>
            <person name="Dai P."/>
            <person name="Han X."/>
            <person name="Huang E."/>
            <person name="Gao Y."/>
            <person name="Liu J."/>
            <person name="Shao H."/>
            <person name="Ye R."/>
            <person name="Li L."/>
            <person name="Wei W."/>
            <person name="Wang X."/>
            <person name="Wang C."/>
            <person name="Yang T."/>
            <person name="Huo Q."/>
            <person name="Li W."/>
            <person name="Guo W."/>
            <person name="Chen H."/>
            <person name="Zhou L."/>
            <person name="Ni X."/>
            <person name="Tian J."/>
            <person name="Zhou Y."/>
            <person name="Sheng Y."/>
            <person name="Liu T."/>
            <person name="Pan Y."/>
            <person name="Xia L."/>
            <person name="Li J."/>
            <person name="Zhao F."/>
            <person name="Cao W."/>
        </authorList>
    </citation>
    <scope>NUCLEOTIDE SEQUENCE</scope>
    <source>
        <strain evidence="1">Hyas-2018</strain>
    </source>
</reference>
<dbReference type="EMBL" id="CM023481">
    <property type="protein sequence ID" value="KAH6946062.1"/>
    <property type="molecule type" value="Genomic_DNA"/>
</dbReference>